<sequence length="148" mass="17053">MHQGSFIQSNQKYAELDMFRKDVREKFCTKFDNQKTVLQKAKESQLNAHQSFFRNSQSPKAQKNSQQQSPIRIKQYSKHSPGRLSFQRSSIDAGNVNSTLNIPKKTLNEIVAVEKIQDLARALKGQSYAATDLYMQELRKLSKMVLNE</sequence>
<organism evidence="2 3">
    <name type="scientific">Paramecium sonneborni</name>
    <dbReference type="NCBI Taxonomy" id="65129"/>
    <lineage>
        <taxon>Eukaryota</taxon>
        <taxon>Sar</taxon>
        <taxon>Alveolata</taxon>
        <taxon>Ciliophora</taxon>
        <taxon>Intramacronucleata</taxon>
        <taxon>Oligohymenophorea</taxon>
        <taxon>Peniculida</taxon>
        <taxon>Parameciidae</taxon>
        <taxon>Paramecium</taxon>
    </lineage>
</organism>
<keyword evidence="3" id="KW-1185">Reference proteome</keyword>
<dbReference type="OrthoDB" id="291327at2759"/>
<name>A0A8S1LUA1_9CILI</name>
<dbReference type="Proteomes" id="UP000692954">
    <property type="component" value="Unassembled WGS sequence"/>
</dbReference>
<comment type="caution">
    <text evidence="2">The sequence shown here is derived from an EMBL/GenBank/DDBJ whole genome shotgun (WGS) entry which is preliminary data.</text>
</comment>
<dbReference type="EMBL" id="CAJJDN010000029">
    <property type="protein sequence ID" value="CAD8072318.1"/>
    <property type="molecule type" value="Genomic_DNA"/>
</dbReference>
<accession>A0A8S1LUA1</accession>
<proteinExistence type="predicted"/>
<gene>
    <name evidence="2" type="ORF">PSON_ATCC_30995.1.T0290105</name>
</gene>
<feature type="region of interest" description="Disordered" evidence="1">
    <location>
        <begin position="48"/>
        <end position="90"/>
    </location>
</feature>
<feature type="compositionally biased region" description="Polar residues" evidence="1">
    <location>
        <begin position="48"/>
        <end position="70"/>
    </location>
</feature>
<reference evidence="2" key="1">
    <citation type="submission" date="2021-01" db="EMBL/GenBank/DDBJ databases">
        <authorList>
            <consortium name="Genoscope - CEA"/>
            <person name="William W."/>
        </authorList>
    </citation>
    <scope>NUCLEOTIDE SEQUENCE</scope>
</reference>
<protein>
    <submittedName>
        <fullName evidence="2">Uncharacterized protein</fullName>
    </submittedName>
</protein>
<evidence type="ECO:0000313" key="3">
    <source>
        <dbReference type="Proteomes" id="UP000692954"/>
    </source>
</evidence>
<dbReference type="AlphaFoldDB" id="A0A8S1LUA1"/>
<evidence type="ECO:0000256" key="1">
    <source>
        <dbReference type="SAM" id="MobiDB-lite"/>
    </source>
</evidence>
<evidence type="ECO:0000313" key="2">
    <source>
        <dbReference type="EMBL" id="CAD8072318.1"/>
    </source>
</evidence>